<keyword evidence="6 8" id="KW-0503">Monooxygenase</keyword>
<keyword evidence="7 8" id="KW-0349">Heme</keyword>
<dbReference type="CDD" id="cd20617">
    <property type="entry name" value="CYP1_2-like"/>
    <property type="match status" value="1"/>
</dbReference>
<evidence type="ECO:0008006" key="11">
    <source>
        <dbReference type="Google" id="ProtNLM"/>
    </source>
</evidence>
<keyword evidence="3 7" id="KW-0479">Metal-binding</keyword>
<dbReference type="EMBL" id="LIAE01006558">
    <property type="protein sequence ID" value="PAV87610.1"/>
    <property type="molecule type" value="Genomic_DNA"/>
</dbReference>
<evidence type="ECO:0000313" key="10">
    <source>
        <dbReference type="Proteomes" id="UP000218231"/>
    </source>
</evidence>
<dbReference type="InterPro" id="IPR002401">
    <property type="entry name" value="Cyt_P450_E_grp-I"/>
</dbReference>
<comment type="caution">
    <text evidence="9">The sequence shown here is derived from an EMBL/GenBank/DDBJ whole genome shotgun (WGS) entry which is preliminary data.</text>
</comment>
<dbReference type="PANTHER" id="PTHR24300:SF375">
    <property type="entry name" value="CYTOCHROME P450 FAMILY"/>
    <property type="match status" value="1"/>
</dbReference>
<dbReference type="PANTHER" id="PTHR24300">
    <property type="entry name" value="CYTOCHROME P450 508A4-RELATED"/>
    <property type="match status" value="1"/>
</dbReference>
<dbReference type="SUPFAM" id="SSF48264">
    <property type="entry name" value="Cytochrome P450"/>
    <property type="match status" value="1"/>
</dbReference>
<dbReference type="OrthoDB" id="2789670at2759"/>
<feature type="binding site" description="axial binding residue" evidence="7">
    <location>
        <position position="351"/>
    </location>
    <ligand>
        <name>heme</name>
        <dbReference type="ChEBI" id="CHEBI:30413"/>
    </ligand>
    <ligandPart>
        <name>Fe</name>
        <dbReference type="ChEBI" id="CHEBI:18248"/>
    </ligandPart>
</feature>
<keyword evidence="4 8" id="KW-0560">Oxidoreductase</keyword>
<dbReference type="GO" id="GO:0020037">
    <property type="term" value="F:heme binding"/>
    <property type="evidence" value="ECO:0007669"/>
    <property type="project" value="InterPro"/>
</dbReference>
<dbReference type="InterPro" id="IPR036396">
    <property type="entry name" value="Cyt_P450_sf"/>
</dbReference>
<dbReference type="GO" id="GO:0006082">
    <property type="term" value="P:organic acid metabolic process"/>
    <property type="evidence" value="ECO:0007669"/>
    <property type="project" value="TreeGrafter"/>
</dbReference>
<dbReference type="GO" id="GO:0005737">
    <property type="term" value="C:cytoplasm"/>
    <property type="evidence" value="ECO:0007669"/>
    <property type="project" value="TreeGrafter"/>
</dbReference>
<keyword evidence="10" id="KW-1185">Reference proteome</keyword>
<gene>
    <name evidence="9" type="ORF">WR25_06813</name>
</gene>
<evidence type="ECO:0000256" key="1">
    <source>
        <dbReference type="ARBA" id="ARBA00001971"/>
    </source>
</evidence>
<comment type="similarity">
    <text evidence="2 8">Belongs to the cytochrome P450 family.</text>
</comment>
<evidence type="ECO:0000256" key="3">
    <source>
        <dbReference type="ARBA" id="ARBA00022723"/>
    </source>
</evidence>
<dbReference type="PRINTS" id="PR00463">
    <property type="entry name" value="EP450I"/>
</dbReference>
<evidence type="ECO:0000256" key="7">
    <source>
        <dbReference type="PIRSR" id="PIRSR602401-1"/>
    </source>
</evidence>
<name>A0A2A2LNB6_9BILA</name>
<organism evidence="9 10">
    <name type="scientific">Diploscapter pachys</name>
    <dbReference type="NCBI Taxonomy" id="2018661"/>
    <lineage>
        <taxon>Eukaryota</taxon>
        <taxon>Metazoa</taxon>
        <taxon>Ecdysozoa</taxon>
        <taxon>Nematoda</taxon>
        <taxon>Chromadorea</taxon>
        <taxon>Rhabditida</taxon>
        <taxon>Rhabditina</taxon>
        <taxon>Rhabditomorpha</taxon>
        <taxon>Rhabditoidea</taxon>
        <taxon>Rhabditidae</taxon>
        <taxon>Diploscapter</taxon>
    </lineage>
</organism>
<dbReference type="Pfam" id="PF00067">
    <property type="entry name" value="p450"/>
    <property type="match status" value="1"/>
</dbReference>
<dbReference type="PRINTS" id="PR00385">
    <property type="entry name" value="P450"/>
</dbReference>
<protein>
    <recommendedName>
        <fullName evidence="11">Cytochrome P450</fullName>
    </recommendedName>
</protein>
<dbReference type="STRING" id="2018661.A0A2A2LNB6"/>
<dbReference type="FunFam" id="1.10.630.10:FF:000036">
    <property type="entry name" value="CYtochrome P450 family"/>
    <property type="match status" value="1"/>
</dbReference>
<evidence type="ECO:0000256" key="2">
    <source>
        <dbReference type="ARBA" id="ARBA00010617"/>
    </source>
</evidence>
<comment type="cofactor">
    <cofactor evidence="1 7">
        <name>heme</name>
        <dbReference type="ChEBI" id="CHEBI:30413"/>
    </cofactor>
</comment>
<dbReference type="PROSITE" id="PS00086">
    <property type="entry name" value="CYTOCHROME_P450"/>
    <property type="match status" value="1"/>
</dbReference>
<dbReference type="InterPro" id="IPR050182">
    <property type="entry name" value="Cytochrome_P450_fam2"/>
</dbReference>
<dbReference type="InterPro" id="IPR001128">
    <property type="entry name" value="Cyt_P450"/>
</dbReference>
<dbReference type="AlphaFoldDB" id="A0A2A2LNB6"/>
<dbReference type="InterPro" id="IPR017972">
    <property type="entry name" value="Cyt_P450_CS"/>
</dbReference>
<reference evidence="9 10" key="1">
    <citation type="journal article" date="2017" name="Curr. Biol.">
        <title>Genome architecture and evolution of a unichromosomal asexual nematode.</title>
        <authorList>
            <person name="Fradin H."/>
            <person name="Zegar C."/>
            <person name="Gutwein M."/>
            <person name="Lucas J."/>
            <person name="Kovtun M."/>
            <person name="Corcoran D."/>
            <person name="Baugh L.R."/>
            <person name="Kiontke K."/>
            <person name="Gunsalus K."/>
            <person name="Fitch D.H."/>
            <person name="Piano F."/>
        </authorList>
    </citation>
    <scope>NUCLEOTIDE SEQUENCE [LARGE SCALE GENOMIC DNA]</scope>
    <source>
        <strain evidence="9">PF1309</strain>
    </source>
</reference>
<evidence type="ECO:0000313" key="9">
    <source>
        <dbReference type="EMBL" id="PAV87610.1"/>
    </source>
</evidence>
<dbReference type="GO" id="GO:0016712">
    <property type="term" value="F:oxidoreductase activity, acting on paired donors, with incorporation or reduction of molecular oxygen, reduced flavin or flavoprotein as one donor, and incorporation of one atom of oxygen"/>
    <property type="evidence" value="ECO:0007669"/>
    <property type="project" value="TreeGrafter"/>
</dbReference>
<dbReference type="Proteomes" id="UP000218231">
    <property type="component" value="Unassembled WGS sequence"/>
</dbReference>
<keyword evidence="5 7" id="KW-0408">Iron</keyword>
<proteinExistence type="inferred from homology"/>
<dbReference type="GO" id="GO:0005506">
    <property type="term" value="F:iron ion binding"/>
    <property type="evidence" value="ECO:0007669"/>
    <property type="project" value="InterPro"/>
</dbReference>
<evidence type="ECO:0000256" key="5">
    <source>
        <dbReference type="ARBA" id="ARBA00023004"/>
    </source>
</evidence>
<dbReference type="GO" id="GO:0006805">
    <property type="term" value="P:xenobiotic metabolic process"/>
    <property type="evidence" value="ECO:0007669"/>
    <property type="project" value="TreeGrafter"/>
</dbReference>
<evidence type="ECO:0000256" key="8">
    <source>
        <dbReference type="RuleBase" id="RU000461"/>
    </source>
</evidence>
<evidence type="ECO:0000256" key="4">
    <source>
        <dbReference type="ARBA" id="ARBA00023002"/>
    </source>
</evidence>
<sequence length="406" mass="46521">MVKKGQFFVDRWEPPIAAAMNDGKGLASSSGDYWVEQRRFALHTLRNLGVSRNIMEERIMEEFHLRFDNIKSDDVICAQDTFDLFTANVINRILYSYGFDEKNQERYFDLRKRMDEGNKNFSFIDACIPDVLLKIPYFKKRSEELMKPFNEVKDFLREQIVERMEAIESGKHEVDSEPNDFVDAFIVEMKRLEDNNQKSSFDLETLVADVLDLFIAGQDTTSNTLAWTVCFLMNAPDVIAKLREEVRSVTGGNRDLSQADKPNTPYLNAVINESQRLANIVPLNLFRKASEDVEVGGVVIRKGQVATALIGNIMCDEKYFKDAARFNPERYLLGEKLEAQTLPFSLGKRACLGESLARAELYLILGNLTQRYTLEVADSMPVAESENLNAFIRRPTPYNIRLVEIE</sequence>
<accession>A0A2A2LNB6</accession>
<dbReference type="Gene3D" id="1.10.630.10">
    <property type="entry name" value="Cytochrome P450"/>
    <property type="match status" value="1"/>
</dbReference>
<evidence type="ECO:0000256" key="6">
    <source>
        <dbReference type="ARBA" id="ARBA00023033"/>
    </source>
</evidence>